<dbReference type="EMBL" id="FN317198">
    <property type="protein sequence ID" value="CAX72929.1"/>
    <property type="molecule type" value="mRNA"/>
</dbReference>
<protein>
    <submittedName>
        <fullName evidence="1">Hypotheticial protein</fullName>
    </submittedName>
</protein>
<reference evidence="1" key="1">
    <citation type="journal article" date="2009" name="Nature">
        <title>The Schistosoma japonicum genome reveals features of host-parasite interplay.</title>
        <authorList>
            <person name="Liu F."/>
            <person name="Zhou Y."/>
            <person name="Wang Z.Q."/>
            <person name="Lu G."/>
            <person name="Zheng H."/>
            <person name="Brindley P.J."/>
            <person name="McManus D.P."/>
            <person name="Blair D."/>
            <person name="Zhang Q.H."/>
            <person name="Zhong Y."/>
            <person name="Wang S."/>
            <person name="Han Z.G."/>
            <person name="Chen Z."/>
        </authorList>
    </citation>
    <scope>NUCLEOTIDE SEQUENCE</scope>
    <source>
        <strain evidence="1">Anhui</strain>
    </source>
</reference>
<accession>C1LE01</accession>
<name>C1LE01_SCHJA</name>
<evidence type="ECO:0000313" key="1">
    <source>
        <dbReference type="EMBL" id="CAX72929.1"/>
    </source>
</evidence>
<proteinExistence type="evidence at transcript level"/>
<dbReference type="AlphaFoldDB" id="C1LE01"/>
<sequence>MHFYSYIHKNMQTLFFEEYRLKMYIVLILDSNGRQHFIQRKHFWIFS</sequence>
<reference evidence="1" key="2">
    <citation type="submission" date="2009-03" db="EMBL/GenBank/DDBJ databases">
        <authorList>
            <person name="Gang L."/>
        </authorList>
    </citation>
    <scope>NUCLEOTIDE SEQUENCE</scope>
    <source>
        <strain evidence="1">Anhui</strain>
    </source>
</reference>
<organism evidence="1">
    <name type="scientific">Schistosoma japonicum</name>
    <name type="common">Blood fluke</name>
    <dbReference type="NCBI Taxonomy" id="6182"/>
    <lineage>
        <taxon>Eukaryota</taxon>
        <taxon>Metazoa</taxon>
        <taxon>Spiralia</taxon>
        <taxon>Lophotrochozoa</taxon>
        <taxon>Platyhelminthes</taxon>
        <taxon>Trematoda</taxon>
        <taxon>Digenea</taxon>
        <taxon>Strigeidida</taxon>
        <taxon>Schistosomatoidea</taxon>
        <taxon>Schistosomatidae</taxon>
        <taxon>Schistosoma</taxon>
    </lineage>
</organism>